<protein>
    <recommendedName>
        <fullName evidence="6">RNA polymerase sigma factor</fullName>
    </recommendedName>
</protein>
<evidence type="ECO:0000256" key="5">
    <source>
        <dbReference type="ARBA" id="ARBA00023163"/>
    </source>
</evidence>
<keyword evidence="3 6" id="KW-0731">Sigma factor</keyword>
<dbReference type="PANTHER" id="PTHR43133:SF46">
    <property type="entry name" value="RNA POLYMERASE SIGMA-70 FACTOR ECF SUBFAMILY"/>
    <property type="match status" value="1"/>
</dbReference>
<organism evidence="9 10">
    <name type="scientific">Paenibacillus swuensis</name>
    <dbReference type="NCBI Taxonomy" id="1178515"/>
    <lineage>
        <taxon>Bacteria</taxon>
        <taxon>Bacillati</taxon>
        <taxon>Bacillota</taxon>
        <taxon>Bacilli</taxon>
        <taxon>Bacillales</taxon>
        <taxon>Paenibacillaceae</taxon>
        <taxon>Paenibacillus</taxon>
    </lineage>
</organism>
<dbReference type="EMBL" id="CP011388">
    <property type="protein sequence ID" value="ANE46963.1"/>
    <property type="molecule type" value="Genomic_DNA"/>
</dbReference>
<dbReference type="STRING" id="1178515.SY83_12525"/>
<dbReference type="SUPFAM" id="SSF88946">
    <property type="entry name" value="Sigma2 domain of RNA polymerase sigma factors"/>
    <property type="match status" value="1"/>
</dbReference>
<dbReference type="OrthoDB" id="9794508at2"/>
<dbReference type="InterPro" id="IPR014284">
    <property type="entry name" value="RNA_pol_sigma-70_dom"/>
</dbReference>
<dbReference type="AlphaFoldDB" id="A0A172TJJ5"/>
<dbReference type="PROSITE" id="PS01063">
    <property type="entry name" value="SIGMA70_ECF"/>
    <property type="match status" value="1"/>
</dbReference>
<dbReference type="Gene3D" id="1.10.1740.10">
    <property type="match status" value="1"/>
</dbReference>
<dbReference type="InterPro" id="IPR013324">
    <property type="entry name" value="RNA_pol_sigma_r3/r4-like"/>
</dbReference>
<dbReference type="GO" id="GO:0006352">
    <property type="term" value="P:DNA-templated transcription initiation"/>
    <property type="evidence" value="ECO:0007669"/>
    <property type="project" value="InterPro"/>
</dbReference>
<dbReference type="InterPro" id="IPR000838">
    <property type="entry name" value="RNA_pol_sigma70_ECF_CS"/>
</dbReference>
<sequence length="192" mass="22504">MSFDYLQSITAGLDRNAALHDLMTEFGSDVWNYIYFLTRYKETADDLAQEVFIKVYEKMYTFRGHSSVKTWILSITRNTVHDYRRSAWFRRVMLSSGFMTAQQETAPSAEQDYMKHALREETWEVVLELPIKLREVLLLYAHHQLPMQQIGDLLGISQGTVKSRLSRARAKVNQHMRVHEGADERMAQHEET</sequence>
<accession>A0A172TJJ5</accession>
<evidence type="ECO:0000256" key="1">
    <source>
        <dbReference type="ARBA" id="ARBA00010641"/>
    </source>
</evidence>
<keyword evidence="10" id="KW-1185">Reference proteome</keyword>
<feature type="domain" description="RNA polymerase sigma factor 70 region 4 type 2" evidence="8">
    <location>
        <begin position="121"/>
        <end position="171"/>
    </location>
</feature>
<keyword evidence="5 6" id="KW-0804">Transcription</keyword>
<dbReference type="InterPro" id="IPR013325">
    <property type="entry name" value="RNA_pol_sigma_r2"/>
</dbReference>
<dbReference type="InterPro" id="IPR036388">
    <property type="entry name" value="WH-like_DNA-bd_sf"/>
</dbReference>
<keyword evidence="4 6" id="KW-0238">DNA-binding</keyword>
<dbReference type="Proteomes" id="UP000076927">
    <property type="component" value="Chromosome"/>
</dbReference>
<dbReference type="KEGG" id="pswu:SY83_12525"/>
<evidence type="ECO:0000256" key="3">
    <source>
        <dbReference type="ARBA" id="ARBA00023082"/>
    </source>
</evidence>
<comment type="similarity">
    <text evidence="1 6">Belongs to the sigma-70 factor family. ECF subfamily.</text>
</comment>
<evidence type="ECO:0000256" key="6">
    <source>
        <dbReference type="RuleBase" id="RU000716"/>
    </source>
</evidence>
<dbReference type="GO" id="GO:0006950">
    <property type="term" value="P:response to stress"/>
    <property type="evidence" value="ECO:0007669"/>
    <property type="project" value="UniProtKB-ARBA"/>
</dbReference>
<dbReference type="InterPro" id="IPR039425">
    <property type="entry name" value="RNA_pol_sigma-70-like"/>
</dbReference>
<dbReference type="Gene3D" id="1.10.10.10">
    <property type="entry name" value="Winged helix-like DNA-binding domain superfamily/Winged helix DNA-binding domain"/>
    <property type="match status" value="1"/>
</dbReference>
<dbReference type="PANTHER" id="PTHR43133">
    <property type="entry name" value="RNA POLYMERASE ECF-TYPE SIGMA FACTO"/>
    <property type="match status" value="1"/>
</dbReference>
<dbReference type="SUPFAM" id="SSF88659">
    <property type="entry name" value="Sigma3 and sigma4 domains of RNA polymerase sigma factors"/>
    <property type="match status" value="1"/>
</dbReference>
<evidence type="ECO:0000313" key="9">
    <source>
        <dbReference type="EMBL" id="ANE46963.1"/>
    </source>
</evidence>
<dbReference type="RefSeq" id="WP_068606954.1">
    <property type="nucleotide sequence ID" value="NZ_CP011388.1"/>
</dbReference>
<dbReference type="PATRIC" id="fig|1178515.4.peg.2506"/>
<evidence type="ECO:0000256" key="2">
    <source>
        <dbReference type="ARBA" id="ARBA00023015"/>
    </source>
</evidence>
<dbReference type="InterPro" id="IPR013249">
    <property type="entry name" value="RNA_pol_sigma70_r4_t2"/>
</dbReference>
<dbReference type="NCBIfam" id="TIGR02937">
    <property type="entry name" value="sigma70-ECF"/>
    <property type="match status" value="1"/>
</dbReference>
<dbReference type="GO" id="GO:0016987">
    <property type="term" value="F:sigma factor activity"/>
    <property type="evidence" value="ECO:0007669"/>
    <property type="project" value="UniProtKB-KW"/>
</dbReference>
<dbReference type="GO" id="GO:0003677">
    <property type="term" value="F:DNA binding"/>
    <property type="evidence" value="ECO:0007669"/>
    <property type="project" value="UniProtKB-KW"/>
</dbReference>
<proteinExistence type="inferred from homology"/>
<evidence type="ECO:0000259" key="7">
    <source>
        <dbReference type="Pfam" id="PF04542"/>
    </source>
</evidence>
<dbReference type="Pfam" id="PF04542">
    <property type="entry name" value="Sigma70_r2"/>
    <property type="match status" value="1"/>
</dbReference>
<evidence type="ECO:0000313" key="10">
    <source>
        <dbReference type="Proteomes" id="UP000076927"/>
    </source>
</evidence>
<dbReference type="Pfam" id="PF08281">
    <property type="entry name" value="Sigma70_r4_2"/>
    <property type="match status" value="1"/>
</dbReference>
<dbReference type="CDD" id="cd06171">
    <property type="entry name" value="Sigma70_r4"/>
    <property type="match status" value="1"/>
</dbReference>
<evidence type="ECO:0000256" key="4">
    <source>
        <dbReference type="ARBA" id="ARBA00023125"/>
    </source>
</evidence>
<keyword evidence="2 6" id="KW-0805">Transcription regulation</keyword>
<reference evidence="9 10" key="1">
    <citation type="submission" date="2015-01" db="EMBL/GenBank/DDBJ databases">
        <title>Paenibacillus swuensis/DY6/whole genome sequencing.</title>
        <authorList>
            <person name="Kim M.K."/>
            <person name="Srinivasan S."/>
            <person name="Lee J.-J."/>
        </authorList>
    </citation>
    <scope>NUCLEOTIDE SEQUENCE [LARGE SCALE GENOMIC DNA]</scope>
    <source>
        <strain evidence="9 10">DY6</strain>
    </source>
</reference>
<gene>
    <name evidence="9" type="ORF">SY83_12525</name>
</gene>
<name>A0A172TJJ5_9BACL</name>
<feature type="domain" description="RNA polymerase sigma-70 region 2" evidence="7">
    <location>
        <begin position="23"/>
        <end position="88"/>
    </location>
</feature>
<evidence type="ECO:0000259" key="8">
    <source>
        <dbReference type="Pfam" id="PF08281"/>
    </source>
</evidence>
<dbReference type="InterPro" id="IPR007627">
    <property type="entry name" value="RNA_pol_sigma70_r2"/>
</dbReference>